<dbReference type="AlphaFoldDB" id="A0A644THI4"/>
<comment type="caution">
    <text evidence="1">The sequence shown here is derived from an EMBL/GenBank/DDBJ whole genome shotgun (WGS) entry which is preliminary data.</text>
</comment>
<dbReference type="EMBL" id="VSSQ01000031">
    <property type="protein sequence ID" value="MPL66189.1"/>
    <property type="molecule type" value="Genomic_DNA"/>
</dbReference>
<proteinExistence type="predicted"/>
<reference evidence="1" key="1">
    <citation type="submission" date="2019-08" db="EMBL/GenBank/DDBJ databases">
        <authorList>
            <person name="Kucharzyk K."/>
            <person name="Murdoch R.W."/>
            <person name="Higgins S."/>
            <person name="Loffler F."/>
        </authorList>
    </citation>
    <scope>NUCLEOTIDE SEQUENCE</scope>
</reference>
<dbReference type="InterPro" id="IPR010927">
    <property type="entry name" value="T4SS_TraH"/>
</dbReference>
<sequence>MKKMFLLILIFISFSQAASMQSFLDESISASVENPGYYESQTRGLYSLGSGRARYNNMGTFTPFHVEAPNFGMGCGGIDATFGGFSYLNVDYLVEKLKAVSSAAPAFAFQMALGVLCEDCKTTLNWLENIANQINNLNMDACKASKRIGEFAADKIMTAIDSNMNSGQSNNFIEATESAKSNQESTWSDYLNTVSYYMGGNTELAKEATRHATLQGSLIQEAIENTSAVDVSILGKDPSGGNLFTSIIRAMIGDVVGYKSKMTSSKGGEAGNGDGTPKLKFIPRYSINFKAFLEGGSDIDYVYVKTKSEHKGMPTVTASTTNFVGIKKLYKTRLEAILNSMKSKTNISQENRNFINSLPIPIAKYLNTQVLAQIDDIDSLVEYLSIIETKAFLDFIVTTTSKALSFQIINSSDDQNPQEVKDYLMTISENTVSFKKASNEWFIKSLQEWTQNKTINDYYIELEQRLKSRLANSGTFNAYF</sequence>
<name>A0A644THI4_9ZZZZ</name>
<organism evidence="1">
    <name type="scientific">bioreactor metagenome</name>
    <dbReference type="NCBI Taxonomy" id="1076179"/>
    <lineage>
        <taxon>unclassified sequences</taxon>
        <taxon>metagenomes</taxon>
        <taxon>ecological metagenomes</taxon>
    </lineage>
</organism>
<dbReference type="Pfam" id="PF06122">
    <property type="entry name" value="TraH"/>
    <property type="match status" value="1"/>
</dbReference>
<gene>
    <name evidence="1" type="ORF">SDC9_11858</name>
</gene>
<evidence type="ECO:0000313" key="1">
    <source>
        <dbReference type="EMBL" id="MPL66189.1"/>
    </source>
</evidence>
<accession>A0A644THI4</accession>
<protein>
    <submittedName>
        <fullName evidence="1">Uncharacterized protein</fullName>
    </submittedName>
</protein>